<feature type="chain" id="PRO_5001729352" description="Transmembrane protein" evidence="1">
    <location>
        <begin position="23"/>
        <end position="224"/>
    </location>
</feature>
<evidence type="ECO:0000256" key="1">
    <source>
        <dbReference type="SAM" id="SignalP"/>
    </source>
</evidence>
<gene>
    <name evidence="2" type="primary">Contig18517.g19673</name>
    <name evidence="2" type="ORF">STYLEM_8736</name>
</gene>
<dbReference type="Proteomes" id="UP000039865">
    <property type="component" value="Unassembled WGS sequence"/>
</dbReference>
<accession>A0A078AC11</accession>
<evidence type="ECO:0008006" key="4">
    <source>
        <dbReference type="Google" id="ProtNLM"/>
    </source>
</evidence>
<name>A0A078AC11_STYLE</name>
<protein>
    <recommendedName>
        <fullName evidence="4">Transmembrane protein</fullName>
    </recommendedName>
</protein>
<proteinExistence type="predicted"/>
<organism evidence="2 3">
    <name type="scientific">Stylonychia lemnae</name>
    <name type="common">Ciliate</name>
    <dbReference type="NCBI Taxonomy" id="5949"/>
    <lineage>
        <taxon>Eukaryota</taxon>
        <taxon>Sar</taxon>
        <taxon>Alveolata</taxon>
        <taxon>Ciliophora</taxon>
        <taxon>Intramacronucleata</taxon>
        <taxon>Spirotrichea</taxon>
        <taxon>Stichotrichia</taxon>
        <taxon>Sporadotrichida</taxon>
        <taxon>Oxytrichidae</taxon>
        <taxon>Stylonychinae</taxon>
        <taxon>Stylonychia</taxon>
    </lineage>
</organism>
<keyword evidence="3" id="KW-1185">Reference proteome</keyword>
<keyword evidence="1" id="KW-0732">Signal</keyword>
<evidence type="ECO:0000313" key="3">
    <source>
        <dbReference type="Proteomes" id="UP000039865"/>
    </source>
</evidence>
<reference evidence="2 3" key="1">
    <citation type="submission" date="2014-06" db="EMBL/GenBank/DDBJ databases">
        <authorList>
            <person name="Swart Estienne"/>
        </authorList>
    </citation>
    <scope>NUCLEOTIDE SEQUENCE [LARGE SCALE GENOMIC DNA]</scope>
    <source>
        <strain evidence="2 3">130c</strain>
    </source>
</reference>
<evidence type="ECO:0000313" key="2">
    <source>
        <dbReference type="EMBL" id="CDW79744.1"/>
    </source>
</evidence>
<dbReference type="AlphaFoldDB" id="A0A078AC11"/>
<dbReference type="InParanoid" id="A0A078AC11"/>
<sequence length="224" mass="25705">MNIFKTSLFYLLLHSIFTQSQCFLKLPKYLGNNYGQSQFSAIDVSDNGQIIVGGTTTEEGSDSLSLMKTSFFFLINVDRSTKWIKSISQDYYEVHSIKQDMHGNAYAIVISGSNEYEYMLIIGSVSLQNPRPIKLTFQISLQILKKSLYIDQNYSVYLICSQQDTDTHYIIVYYYQQVQKFQISPTNPIIDSQIILKNPFFGGNASKVRLFGKIQFGTRPNIWT</sequence>
<feature type="signal peptide" evidence="1">
    <location>
        <begin position="1"/>
        <end position="22"/>
    </location>
</feature>
<dbReference type="EMBL" id="CCKQ01008307">
    <property type="protein sequence ID" value="CDW79744.1"/>
    <property type="molecule type" value="Genomic_DNA"/>
</dbReference>